<evidence type="ECO:0000256" key="3">
    <source>
        <dbReference type="ARBA" id="ARBA00021717"/>
    </source>
</evidence>
<dbReference type="EMBL" id="JAHDYS010000007">
    <property type="protein sequence ID" value="MBT1071936.1"/>
    <property type="molecule type" value="Genomic_DNA"/>
</dbReference>
<feature type="transmembrane region" description="Helical" evidence="10">
    <location>
        <begin position="128"/>
        <end position="149"/>
    </location>
</feature>
<dbReference type="NCBIfam" id="TIGR01400">
    <property type="entry name" value="fliR"/>
    <property type="match status" value="1"/>
</dbReference>
<evidence type="ECO:0000256" key="7">
    <source>
        <dbReference type="ARBA" id="ARBA00023136"/>
    </source>
</evidence>
<organism evidence="11 12">
    <name type="scientific">Pelotalea chapellei</name>
    <dbReference type="NCBI Taxonomy" id="44671"/>
    <lineage>
        <taxon>Bacteria</taxon>
        <taxon>Pseudomonadati</taxon>
        <taxon>Thermodesulfobacteriota</taxon>
        <taxon>Desulfuromonadia</taxon>
        <taxon>Geobacterales</taxon>
        <taxon>Geobacteraceae</taxon>
        <taxon>Pelotalea</taxon>
    </lineage>
</organism>
<evidence type="ECO:0000256" key="10">
    <source>
        <dbReference type="RuleBase" id="RU362071"/>
    </source>
</evidence>
<gene>
    <name evidence="11" type="primary">fliR</name>
    <name evidence="11" type="ORF">KJB30_09085</name>
</gene>
<keyword evidence="12" id="KW-1185">Reference proteome</keyword>
<keyword evidence="11" id="KW-0966">Cell projection</keyword>
<name>A0ABS5U8D9_9BACT</name>
<sequence>MFPLLPFPTPREVILFALVLSRVAGIFAALPVFGGRTLPMRIKVVVTVMITLTCYPALNITPPEMPTDGFTLGLLAGREIMIGLTLSFITKIIFSAVEFSGQIIGVQMGFTMSSIIDPSLGSQTQIMSVMQTLLATLLFLSMNIHHLFIRTIVDSFRIIPLGAWHLNGEIINFLTMKTADIMILGVRLAAPVMVALLLTSITLGIMARAFPQMNIFMVSMPLNIGIGFIVLGLTLTMFFHVLEVSFGSVKGQIETMFHLMAKGG</sequence>
<keyword evidence="7 10" id="KW-0472">Membrane</keyword>
<comment type="function">
    <text evidence="1 10">Role in flagellar biosynthesis.</text>
</comment>
<evidence type="ECO:0000256" key="9">
    <source>
        <dbReference type="NCBIfam" id="TIGR01400"/>
    </source>
</evidence>
<dbReference type="RefSeq" id="WP_214298282.1">
    <property type="nucleotide sequence ID" value="NZ_JAHDYS010000007.1"/>
</dbReference>
<evidence type="ECO:0000256" key="1">
    <source>
        <dbReference type="ARBA" id="ARBA00002578"/>
    </source>
</evidence>
<evidence type="ECO:0000256" key="4">
    <source>
        <dbReference type="ARBA" id="ARBA00022475"/>
    </source>
</evidence>
<evidence type="ECO:0000256" key="6">
    <source>
        <dbReference type="ARBA" id="ARBA00022989"/>
    </source>
</evidence>
<comment type="similarity">
    <text evidence="2 10">Belongs to the FliR/MopE/SpaR family.</text>
</comment>
<keyword evidence="11" id="KW-0282">Flagellum</keyword>
<evidence type="ECO:0000313" key="12">
    <source>
        <dbReference type="Proteomes" id="UP000784128"/>
    </source>
</evidence>
<evidence type="ECO:0000313" key="11">
    <source>
        <dbReference type="EMBL" id="MBT1071936.1"/>
    </source>
</evidence>
<protein>
    <recommendedName>
        <fullName evidence="3 9">Flagellar biosynthetic protein FliR</fullName>
    </recommendedName>
</protein>
<dbReference type="PANTHER" id="PTHR30065">
    <property type="entry name" value="FLAGELLAR BIOSYNTHETIC PROTEIN FLIR"/>
    <property type="match status" value="1"/>
</dbReference>
<keyword evidence="4 10" id="KW-1003">Cell membrane</keyword>
<dbReference type="PANTHER" id="PTHR30065:SF8">
    <property type="entry name" value="FLAGELLAR BIOSYNTHETIC PROTEIN FLIR"/>
    <property type="match status" value="1"/>
</dbReference>
<keyword evidence="5 10" id="KW-0812">Transmembrane</keyword>
<proteinExistence type="inferred from homology"/>
<keyword evidence="8 10" id="KW-0975">Bacterial flagellum</keyword>
<comment type="caution">
    <text evidence="11">The sequence shown here is derived from an EMBL/GenBank/DDBJ whole genome shotgun (WGS) entry which is preliminary data.</text>
</comment>
<keyword evidence="6 10" id="KW-1133">Transmembrane helix</keyword>
<dbReference type="Pfam" id="PF01311">
    <property type="entry name" value="Bac_export_1"/>
    <property type="match status" value="1"/>
</dbReference>
<dbReference type="InterPro" id="IPR006303">
    <property type="entry name" value="FliR"/>
</dbReference>
<comment type="subcellular location">
    <subcellularLocation>
        <location evidence="10">Cell membrane</location>
        <topology evidence="10">Multi-pass membrane protein</topology>
    </subcellularLocation>
    <subcellularLocation>
        <location evidence="10">Bacterial flagellum basal body</location>
    </subcellularLocation>
</comment>
<feature type="transmembrane region" description="Helical" evidence="10">
    <location>
        <begin position="13"/>
        <end position="33"/>
    </location>
</feature>
<evidence type="ECO:0000256" key="2">
    <source>
        <dbReference type="ARBA" id="ARBA00009772"/>
    </source>
</evidence>
<evidence type="ECO:0000256" key="8">
    <source>
        <dbReference type="ARBA" id="ARBA00023143"/>
    </source>
</evidence>
<dbReference type="PRINTS" id="PR00953">
    <property type="entry name" value="TYPE3IMRPROT"/>
</dbReference>
<comment type="caution">
    <text evidence="10">Lacks conserved residue(s) required for the propagation of feature annotation.</text>
</comment>
<evidence type="ECO:0000256" key="5">
    <source>
        <dbReference type="ARBA" id="ARBA00022692"/>
    </source>
</evidence>
<feature type="transmembrane region" description="Helical" evidence="10">
    <location>
        <begin position="184"/>
        <end position="210"/>
    </location>
</feature>
<dbReference type="InterPro" id="IPR002010">
    <property type="entry name" value="T3SS_IM_R"/>
</dbReference>
<feature type="transmembrane region" description="Helical" evidence="10">
    <location>
        <begin position="222"/>
        <end position="242"/>
    </location>
</feature>
<keyword evidence="11" id="KW-0969">Cilium</keyword>
<dbReference type="Proteomes" id="UP000784128">
    <property type="component" value="Unassembled WGS sequence"/>
</dbReference>
<reference evidence="11 12" key="1">
    <citation type="submission" date="2021-05" db="EMBL/GenBank/DDBJ databases">
        <title>The draft genome of Geobacter chapellei DSM 13688.</title>
        <authorList>
            <person name="Xu Z."/>
            <person name="Masuda Y."/>
            <person name="Itoh H."/>
            <person name="Senoo K."/>
        </authorList>
    </citation>
    <scope>NUCLEOTIDE SEQUENCE [LARGE SCALE GENOMIC DNA]</scope>
    <source>
        <strain evidence="11 12">DSM 13688</strain>
    </source>
</reference>
<accession>A0ABS5U8D9</accession>